<keyword evidence="1" id="KW-0812">Transmembrane</keyword>
<name>A0A5C7GEM4_9FLAO</name>
<sequence length="218" mass="24090">MNTEETHSSKKVDTTSQLSMFRFILDLPNMVTLLGLLSALLGIYAAITGKIYIAVVFGVWSVVFDWLDGLVASKLKNRTNAHRAFGGQLDSLIDMVSFGVLPAIILLSYSNYNPWFIPGSFAIIAACAIRLSYFNIYGLTNGKTYTGLAVDYNGLIISLFFLIESFFSSDIFPEALYILVIIIVYLNVSAIQIPKFPKTILIGIIIYAIALTIHLVNL</sequence>
<dbReference type="InterPro" id="IPR043130">
    <property type="entry name" value="CDP-OH_PTrfase_TM_dom"/>
</dbReference>
<protein>
    <submittedName>
        <fullName evidence="2">CDP-alcohol phosphatidyltransferase</fullName>
    </submittedName>
</protein>
<feature type="transmembrane region" description="Helical" evidence="1">
    <location>
        <begin position="200"/>
        <end position="217"/>
    </location>
</feature>
<dbReference type="AlphaFoldDB" id="A0A5C7GEM4"/>
<feature type="transmembrane region" description="Helical" evidence="1">
    <location>
        <begin position="145"/>
        <end position="163"/>
    </location>
</feature>
<keyword evidence="2" id="KW-0808">Transferase</keyword>
<evidence type="ECO:0000256" key="1">
    <source>
        <dbReference type="SAM" id="Phobius"/>
    </source>
</evidence>
<dbReference type="GO" id="GO:0016020">
    <property type="term" value="C:membrane"/>
    <property type="evidence" value="ECO:0007669"/>
    <property type="project" value="InterPro"/>
</dbReference>
<feature type="transmembrane region" description="Helical" evidence="1">
    <location>
        <begin position="92"/>
        <end position="109"/>
    </location>
</feature>
<keyword evidence="3" id="KW-1185">Reference proteome</keyword>
<evidence type="ECO:0000313" key="3">
    <source>
        <dbReference type="Proteomes" id="UP000321080"/>
    </source>
</evidence>
<dbReference type="Proteomes" id="UP000321080">
    <property type="component" value="Unassembled WGS sequence"/>
</dbReference>
<evidence type="ECO:0000313" key="2">
    <source>
        <dbReference type="EMBL" id="TXG35177.1"/>
    </source>
</evidence>
<feature type="transmembrane region" description="Helical" evidence="1">
    <location>
        <begin position="175"/>
        <end position="193"/>
    </location>
</feature>
<dbReference type="GO" id="GO:0008654">
    <property type="term" value="P:phospholipid biosynthetic process"/>
    <property type="evidence" value="ECO:0007669"/>
    <property type="project" value="InterPro"/>
</dbReference>
<dbReference type="EMBL" id="VRKQ01000018">
    <property type="protein sequence ID" value="TXG35177.1"/>
    <property type="molecule type" value="Genomic_DNA"/>
</dbReference>
<dbReference type="GO" id="GO:0016780">
    <property type="term" value="F:phosphotransferase activity, for other substituted phosphate groups"/>
    <property type="evidence" value="ECO:0007669"/>
    <property type="project" value="InterPro"/>
</dbReference>
<feature type="transmembrane region" description="Helical" evidence="1">
    <location>
        <begin position="115"/>
        <end position="133"/>
    </location>
</feature>
<dbReference type="RefSeq" id="WP_147769520.1">
    <property type="nucleotide sequence ID" value="NZ_VRKQ01000018.1"/>
</dbReference>
<feature type="transmembrane region" description="Helical" evidence="1">
    <location>
        <begin position="21"/>
        <end position="45"/>
    </location>
</feature>
<gene>
    <name evidence="2" type="ORF">FUA22_15600</name>
</gene>
<keyword evidence="1" id="KW-1133">Transmembrane helix</keyword>
<organism evidence="2 3">
    <name type="scientific">Seonamhaeicola maritimus</name>
    <dbReference type="NCBI Taxonomy" id="2591822"/>
    <lineage>
        <taxon>Bacteria</taxon>
        <taxon>Pseudomonadati</taxon>
        <taxon>Bacteroidota</taxon>
        <taxon>Flavobacteriia</taxon>
        <taxon>Flavobacteriales</taxon>
        <taxon>Flavobacteriaceae</taxon>
    </lineage>
</organism>
<dbReference type="InterPro" id="IPR000462">
    <property type="entry name" value="CDP-OH_P_trans"/>
</dbReference>
<comment type="caution">
    <text evidence="2">The sequence shown here is derived from an EMBL/GenBank/DDBJ whole genome shotgun (WGS) entry which is preliminary data.</text>
</comment>
<proteinExistence type="predicted"/>
<keyword evidence="1" id="KW-0472">Membrane</keyword>
<accession>A0A5C7GEM4</accession>
<dbReference type="Pfam" id="PF01066">
    <property type="entry name" value="CDP-OH_P_transf"/>
    <property type="match status" value="1"/>
</dbReference>
<dbReference type="Gene3D" id="1.20.120.1760">
    <property type="match status" value="1"/>
</dbReference>
<dbReference type="OrthoDB" id="9777147at2"/>
<reference evidence="2 3" key="1">
    <citation type="submission" date="2019-08" db="EMBL/GenBank/DDBJ databases">
        <title>Seonamhaeicola sediminis sp. nov., isolated from marine sediment.</title>
        <authorList>
            <person name="Cao W.R."/>
        </authorList>
    </citation>
    <scope>NUCLEOTIDE SEQUENCE [LARGE SCALE GENOMIC DNA]</scope>
    <source>
        <strain evidence="2 3">1505</strain>
    </source>
</reference>